<sequence length="171" mass="18013">DRVSLLSPGLECNGVISAHCNLRHPGSSNSPASASQVAEITVTHHHARLIFVFLVETGFHHVGQPGLELLTSVDPPAFVSQSAGITGVSHCARPCPANFCIFSRDRVSPCGQAALELLTSANPPASASQSAGITGVSHHARYIFLKSKLNSAIYMILLESDRCGCILTPCL</sequence>
<dbReference type="InParanoid" id="A0A5F8A1U5"/>
<dbReference type="Proteomes" id="UP000006718">
    <property type="component" value="Chromosome 1"/>
</dbReference>
<dbReference type="GeneTree" id="ENSGT01120000271815"/>
<organism evidence="1 2">
    <name type="scientific">Macaca mulatta</name>
    <name type="common">Rhesus macaque</name>
    <dbReference type="NCBI Taxonomy" id="9544"/>
    <lineage>
        <taxon>Eukaryota</taxon>
        <taxon>Metazoa</taxon>
        <taxon>Chordata</taxon>
        <taxon>Craniata</taxon>
        <taxon>Vertebrata</taxon>
        <taxon>Euteleostomi</taxon>
        <taxon>Mammalia</taxon>
        <taxon>Eutheria</taxon>
        <taxon>Euarchontoglires</taxon>
        <taxon>Primates</taxon>
        <taxon>Haplorrhini</taxon>
        <taxon>Catarrhini</taxon>
        <taxon>Cercopithecidae</taxon>
        <taxon>Cercopithecinae</taxon>
        <taxon>Macaca</taxon>
    </lineage>
</organism>
<reference evidence="2" key="1">
    <citation type="journal article" date="2007" name="Science">
        <title>Evolutionary and biomedical insights from the rhesus macaque genome.</title>
        <authorList>
            <person name="Gibbs R.A."/>
            <person name="Rogers J."/>
            <person name="Katze M.G."/>
            <person name="Bumgarner R."/>
            <person name="Weinstock G.M."/>
            <person name="Mardis E.R."/>
            <person name="Remington K.A."/>
            <person name="Strausberg R.L."/>
            <person name="Venter J.C."/>
            <person name="Wilson R.K."/>
            <person name="Batzer M.A."/>
            <person name="Bustamante C.D."/>
            <person name="Eichler E.E."/>
            <person name="Hahn M.W."/>
            <person name="Hardison R.C."/>
            <person name="Makova K.D."/>
            <person name="Miller W."/>
            <person name="Milosavljevic A."/>
            <person name="Palermo R.E."/>
            <person name="Siepel A."/>
            <person name="Sikela J.M."/>
            <person name="Attaway T."/>
            <person name="Bell S."/>
            <person name="Bernard K.E."/>
            <person name="Buhay C.J."/>
            <person name="Chandrabose M.N."/>
            <person name="Dao M."/>
            <person name="Davis C."/>
            <person name="Delehaunty K.D."/>
            <person name="Ding Y."/>
            <person name="Dinh H.H."/>
            <person name="Dugan-Rocha S."/>
            <person name="Fulton L.A."/>
            <person name="Gabisi R.A."/>
            <person name="Garner T.T."/>
            <person name="Godfrey J."/>
            <person name="Hawes A.C."/>
            <person name="Hernandez J."/>
            <person name="Hines S."/>
            <person name="Holder M."/>
            <person name="Hume J."/>
            <person name="Jhangiani S.N."/>
            <person name="Joshi V."/>
            <person name="Khan Z.M."/>
            <person name="Kirkness E.F."/>
            <person name="Cree A."/>
            <person name="Fowler R.G."/>
            <person name="Lee S."/>
            <person name="Lewis L.R."/>
            <person name="Li Z."/>
            <person name="Liu Y.-S."/>
            <person name="Moore S.M."/>
            <person name="Muzny D."/>
            <person name="Nazareth L.V."/>
            <person name="Ngo D.N."/>
            <person name="Okwuonu G.O."/>
            <person name="Pai G."/>
            <person name="Parker D."/>
            <person name="Paul H.A."/>
            <person name="Pfannkoch C."/>
            <person name="Pohl C.S."/>
            <person name="Rogers Y.-H.C."/>
            <person name="Ruiz S.J."/>
            <person name="Sabo A."/>
            <person name="Santibanez J."/>
            <person name="Schneider B.W."/>
            <person name="Smith S.M."/>
            <person name="Sodergren E."/>
            <person name="Svatek A.F."/>
            <person name="Utterback T.R."/>
            <person name="Vattathil S."/>
            <person name="Warren W."/>
            <person name="White C.S."/>
            <person name="Chinwalla A.T."/>
            <person name="Feng Y."/>
            <person name="Halpern A.L."/>
            <person name="Hillier L.W."/>
            <person name="Huang X."/>
            <person name="Minx P."/>
            <person name="Nelson J.O."/>
            <person name="Pepin K.H."/>
            <person name="Qin X."/>
            <person name="Sutton G.G."/>
            <person name="Venter E."/>
            <person name="Walenz B.P."/>
            <person name="Wallis J.W."/>
            <person name="Worley K.C."/>
            <person name="Yang S.-P."/>
            <person name="Jones S.M."/>
            <person name="Marra M.A."/>
            <person name="Rocchi M."/>
            <person name="Schein J.E."/>
            <person name="Baertsch R."/>
            <person name="Clarke L."/>
            <person name="Csuros M."/>
            <person name="Glasscock J."/>
            <person name="Harris R.A."/>
            <person name="Havlak P."/>
            <person name="Jackson A.R."/>
            <person name="Jiang H."/>
            <person name="Liu Y."/>
            <person name="Messina D.N."/>
            <person name="Shen Y."/>
            <person name="Song H.X.-Z."/>
            <person name="Wylie T."/>
            <person name="Zhang L."/>
            <person name="Birney E."/>
            <person name="Han K."/>
            <person name="Konkel M.K."/>
            <person name="Lee J."/>
            <person name="Smit A.F.A."/>
            <person name="Ullmer B."/>
            <person name="Wang H."/>
            <person name="Xing J."/>
            <person name="Burhans R."/>
            <person name="Cheng Z."/>
            <person name="Karro J.E."/>
            <person name="Ma J."/>
            <person name="Raney B."/>
            <person name="She X."/>
            <person name="Cox M.J."/>
            <person name="Demuth J.P."/>
            <person name="Dumas L.J."/>
            <person name="Han S.-G."/>
            <person name="Hopkins J."/>
            <person name="Karimpour-Fard A."/>
            <person name="Kim Y.H."/>
            <person name="Pollack J.R."/>
            <person name="Vinar T."/>
            <person name="Addo-Quaye C."/>
            <person name="Degenhardt J."/>
            <person name="Denby A."/>
            <person name="Hubisz M.J."/>
            <person name="Indap A."/>
            <person name="Kosiol C."/>
            <person name="Lahn B.T."/>
            <person name="Lawson H.A."/>
            <person name="Marklein A."/>
            <person name="Nielsen R."/>
            <person name="Vallender E.J."/>
            <person name="Clark A.G."/>
            <person name="Ferguson B."/>
            <person name="Hernandez R.D."/>
            <person name="Hirani K."/>
            <person name="Kehrer-Sawatzki H."/>
            <person name="Kolb J."/>
            <person name="Patil S."/>
            <person name="Pu L.-L."/>
            <person name="Ren Y."/>
            <person name="Smith D.G."/>
            <person name="Wheeler D.A."/>
            <person name="Schenck I."/>
            <person name="Ball E.V."/>
            <person name="Chen R."/>
            <person name="Cooper D.N."/>
            <person name="Giardine B."/>
            <person name="Hsu F."/>
            <person name="Kent W.J."/>
            <person name="Lesk A."/>
            <person name="Nelson D.L."/>
            <person name="O'brien W.E."/>
            <person name="Pruefer K."/>
            <person name="Stenson P.D."/>
            <person name="Wallace J.C."/>
            <person name="Ke H."/>
            <person name="Liu X.-M."/>
            <person name="Wang P."/>
            <person name="Xiang A.P."/>
            <person name="Yang F."/>
            <person name="Barber G.P."/>
            <person name="Haussler D."/>
            <person name="Karolchik D."/>
            <person name="Kern A.D."/>
            <person name="Kuhn R.M."/>
            <person name="Smith K.E."/>
            <person name="Zwieg A.S."/>
        </authorList>
    </citation>
    <scope>NUCLEOTIDE SEQUENCE [LARGE SCALE GENOMIC DNA]</scope>
    <source>
        <strain evidence="2">17573</strain>
    </source>
</reference>
<name>A0A5F8A1U5_MACMU</name>
<keyword evidence="2" id="KW-1185">Reference proteome</keyword>
<reference evidence="1" key="3">
    <citation type="submission" date="2025-08" db="UniProtKB">
        <authorList>
            <consortium name="Ensembl"/>
        </authorList>
    </citation>
    <scope>IDENTIFICATION</scope>
    <source>
        <strain evidence="1">17573</strain>
    </source>
</reference>
<dbReference type="VEuPathDB" id="HostDB:ENSMMUG00000062837"/>
<evidence type="ECO:0000313" key="1">
    <source>
        <dbReference type="Ensembl" id="ENSMMUP00000070865.1"/>
    </source>
</evidence>
<reference evidence="1" key="2">
    <citation type="submission" date="2019-01" db="EMBL/GenBank/DDBJ databases">
        <authorList>
            <person name="Graves T."/>
            <person name="Eichler E.E."/>
            <person name="Wilson R.K."/>
        </authorList>
    </citation>
    <scope>NUCLEOTIDE SEQUENCE [LARGE SCALE GENOMIC DNA]</scope>
    <source>
        <strain evidence="1">17573</strain>
    </source>
</reference>
<evidence type="ECO:0000313" key="2">
    <source>
        <dbReference type="Proteomes" id="UP000006718"/>
    </source>
</evidence>
<dbReference type="PANTHER" id="PTHR12138">
    <property type="entry name" value="PRIMATE-EXPANDED PROTEIN FAMILY"/>
    <property type="match status" value="1"/>
</dbReference>
<dbReference type="PRINTS" id="PR02045">
    <property type="entry name" value="F138DOMAIN"/>
</dbReference>
<protein>
    <submittedName>
        <fullName evidence="1">Uncharacterized protein</fullName>
    </submittedName>
</protein>
<dbReference type="Ensembl" id="ENSMMUT00000104466.1">
    <property type="protein sequence ID" value="ENSMMUP00000070865.1"/>
    <property type="gene ID" value="ENSMMUG00000062837.1"/>
</dbReference>
<reference evidence="1" key="4">
    <citation type="submission" date="2025-09" db="UniProtKB">
        <authorList>
            <consortium name="Ensembl"/>
        </authorList>
    </citation>
    <scope>IDENTIFICATION</scope>
    <source>
        <strain evidence="1">17573</strain>
    </source>
</reference>
<proteinExistence type="predicted"/>
<dbReference type="Bgee" id="ENSMMUG00000062837">
    <property type="expression patterns" value="Expressed in adipose tissue and 18 other cell types or tissues"/>
</dbReference>
<accession>A0A5F8A1U5</accession>
<dbReference type="PANTHER" id="PTHR12138:SF152">
    <property type="entry name" value="C2H2-TYPE DOMAIN-CONTAINING PROTEIN"/>
    <property type="match status" value="1"/>
</dbReference>
<dbReference type="AlphaFoldDB" id="A0A5F8A1U5"/>